<evidence type="ECO:0000313" key="7">
    <source>
        <dbReference type="Proteomes" id="UP000042958"/>
    </source>
</evidence>
<evidence type="ECO:0000256" key="2">
    <source>
        <dbReference type="ARBA" id="ARBA00022692"/>
    </source>
</evidence>
<feature type="transmembrane region" description="Helical" evidence="5">
    <location>
        <begin position="118"/>
        <end position="140"/>
    </location>
</feature>
<dbReference type="PANTHER" id="PTHR31465">
    <property type="entry name" value="PROTEIN RTA1-RELATED"/>
    <property type="match status" value="1"/>
</dbReference>
<keyword evidence="3 5" id="KW-1133">Transmembrane helix</keyword>
<protein>
    <recommendedName>
        <fullName evidence="8">RTA1 domain protein</fullName>
    </recommendedName>
</protein>
<dbReference type="InterPro" id="IPR007568">
    <property type="entry name" value="RTA1"/>
</dbReference>
<sequence length="299" mass="33822">MATDKNYALYHYTPSLPCAILLAALFALTTVFHLYQRIKAHSKYFNPFIVGGIFQIIGYGARAGSHFYMDSTILYAIQSLLILLAPTLYAASIYMVLGRIIAFLRGEHLSYIPIEWMTKVFVAGDVLSFILQAAGGGIMTSGSENTVKIGQWVIVAGLCVQLIFFGAFVITSLIFHIKVMRQPTIESERSMNKGASIWPRDWRGLLFACYIASVLILIRSVYRLIEFVQGNNGYIISHEVFLYVFDAAIMFSVMVVMNVLHPSFVLNKKMETHIPQPERDIQWKSDLEMQQRPLSITRN</sequence>
<dbReference type="OrthoDB" id="3358017at2759"/>
<evidence type="ECO:0000256" key="4">
    <source>
        <dbReference type="ARBA" id="ARBA00023136"/>
    </source>
</evidence>
<dbReference type="PANTHER" id="PTHR31465:SF1">
    <property type="entry name" value="PROTEIN RTA1-RELATED"/>
    <property type="match status" value="1"/>
</dbReference>
<reference evidence="7" key="1">
    <citation type="journal article" date="2015" name="Genome Announc.">
        <title>Draft genome sequence of the fungus Penicillium brasilianum MG11.</title>
        <authorList>
            <person name="Horn F."/>
            <person name="Linde J."/>
            <person name="Mattern D.J."/>
            <person name="Walther G."/>
            <person name="Guthke R."/>
            <person name="Brakhage A.A."/>
            <person name="Valiante V."/>
        </authorList>
    </citation>
    <scope>NUCLEOTIDE SEQUENCE [LARGE SCALE GENOMIC DNA]</scope>
    <source>
        <strain evidence="7">MG11</strain>
    </source>
</reference>
<feature type="transmembrane region" description="Helical" evidence="5">
    <location>
        <begin position="44"/>
        <end position="61"/>
    </location>
</feature>
<feature type="transmembrane region" description="Helical" evidence="5">
    <location>
        <begin position="205"/>
        <end position="225"/>
    </location>
</feature>
<dbReference type="GO" id="GO:0016020">
    <property type="term" value="C:membrane"/>
    <property type="evidence" value="ECO:0007669"/>
    <property type="project" value="UniProtKB-SubCell"/>
</dbReference>
<keyword evidence="7" id="KW-1185">Reference proteome</keyword>
<feature type="transmembrane region" description="Helical" evidence="5">
    <location>
        <begin position="152"/>
        <end position="175"/>
    </location>
</feature>
<accession>A0A0F7TY66</accession>
<evidence type="ECO:0000256" key="1">
    <source>
        <dbReference type="ARBA" id="ARBA00004141"/>
    </source>
</evidence>
<dbReference type="STRING" id="104259.A0A0F7TY66"/>
<feature type="transmembrane region" description="Helical" evidence="5">
    <location>
        <begin position="73"/>
        <end position="97"/>
    </location>
</feature>
<keyword evidence="2 5" id="KW-0812">Transmembrane</keyword>
<evidence type="ECO:0000256" key="5">
    <source>
        <dbReference type="SAM" id="Phobius"/>
    </source>
</evidence>
<feature type="transmembrane region" description="Helical" evidence="5">
    <location>
        <begin position="240"/>
        <end position="260"/>
    </location>
</feature>
<gene>
    <name evidence="6" type="ORF">PMG11_08912</name>
</gene>
<dbReference type="Pfam" id="PF04479">
    <property type="entry name" value="RTA1"/>
    <property type="match status" value="1"/>
</dbReference>
<name>A0A0F7TY66_PENBI</name>
<keyword evidence="4 5" id="KW-0472">Membrane</keyword>
<dbReference type="EMBL" id="CDHK01000008">
    <property type="protein sequence ID" value="CEJ60335.1"/>
    <property type="molecule type" value="Genomic_DNA"/>
</dbReference>
<dbReference type="AlphaFoldDB" id="A0A0F7TY66"/>
<organism evidence="6 7">
    <name type="scientific">Penicillium brasilianum</name>
    <dbReference type="NCBI Taxonomy" id="104259"/>
    <lineage>
        <taxon>Eukaryota</taxon>
        <taxon>Fungi</taxon>
        <taxon>Dikarya</taxon>
        <taxon>Ascomycota</taxon>
        <taxon>Pezizomycotina</taxon>
        <taxon>Eurotiomycetes</taxon>
        <taxon>Eurotiomycetidae</taxon>
        <taxon>Eurotiales</taxon>
        <taxon>Aspergillaceae</taxon>
        <taxon>Penicillium</taxon>
    </lineage>
</organism>
<evidence type="ECO:0000256" key="3">
    <source>
        <dbReference type="ARBA" id="ARBA00022989"/>
    </source>
</evidence>
<evidence type="ECO:0000313" key="6">
    <source>
        <dbReference type="EMBL" id="CEJ60335.1"/>
    </source>
</evidence>
<evidence type="ECO:0008006" key="8">
    <source>
        <dbReference type="Google" id="ProtNLM"/>
    </source>
</evidence>
<dbReference type="Proteomes" id="UP000042958">
    <property type="component" value="Unassembled WGS sequence"/>
</dbReference>
<comment type="subcellular location">
    <subcellularLocation>
        <location evidence="1">Membrane</location>
        <topology evidence="1">Multi-pass membrane protein</topology>
    </subcellularLocation>
</comment>
<proteinExistence type="predicted"/>
<feature type="transmembrane region" description="Helical" evidence="5">
    <location>
        <begin position="12"/>
        <end position="32"/>
    </location>
</feature>